<dbReference type="RefSeq" id="WP_090773581.1">
    <property type="nucleotide sequence ID" value="NZ_FNFB01000038.1"/>
</dbReference>
<dbReference type="STRING" id="683260.SAMN05421874_13843"/>
<reference evidence="1 2" key="1">
    <citation type="submission" date="2016-10" db="EMBL/GenBank/DDBJ databases">
        <authorList>
            <person name="de Groot N.N."/>
        </authorList>
    </citation>
    <scope>NUCLEOTIDE SEQUENCE [LARGE SCALE GENOMIC DNA]</scope>
    <source>
        <strain evidence="1 2">CGMCC 4.5681</strain>
    </source>
</reference>
<organism evidence="1 2">
    <name type="scientific">Nonomuraea maritima</name>
    <dbReference type="NCBI Taxonomy" id="683260"/>
    <lineage>
        <taxon>Bacteria</taxon>
        <taxon>Bacillati</taxon>
        <taxon>Actinomycetota</taxon>
        <taxon>Actinomycetes</taxon>
        <taxon>Streptosporangiales</taxon>
        <taxon>Streptosporangiaceae</taxon>
        <taxon>Nonomuraea</taxon>
    </lineage>
</organism>
<evidence type="ECO:0000313" key="2">
    <source>
        <dbReference type="Proteomes" id="UP000198683"/>
    </source>
</evidence>
<keyword evidence="2" id="KW-1185">Reference proteome</keyword>
<protein>
    <submittedName>
        <fullName evidence="1">Uncharacterized protein</fullName>
    </submittedName>
</protein>
<evidence type="ECO:0000313" key="1">
    <source>
        <dbReference type="EMBL" id="SDM09130.1"/>
    </source>
</evidence>
<dbReference type="OrthoDB" id="4565736at2"/>
<sequence length="75" mass="8445">MTSAHEELHRLVDRLSPEQARRLLRRAETELLAAAHDDEPPVRRRLALAGIGASGDGHLSERVEDLLAERFNRPV</sequence>
<gene>
    <name evidence="1" type="ORF">SAMN05421874_13843</name>
</gene>
<dbReference type="EMBL" id="FNFB01000038">
    <property type="protein sequence ID" value="SDM09130.1"/>
    <property type="molecule type" value="Genomic_DNA"/>
</dbReference>
<name>A0A1G9QE01_9ACTN</name>
<dbReference type="AlphaFoldDB" id="A0A1G9QE01"/>
<accession>A0A1G9QE01</accession>
<proteinExistence type="predicted"/>
<dbReference type="Proteomes" id="UP000198683">
    <property type="component" value="Unassembled WGS sequence"/>
</dbReference>